<dbReference type="PANTHER" id="PTHR10362">
    <property type="entry name" value="HISTIDINE AMMONIA-LYASE"/>
    <property type="match status" value="1"/>
</dbReference>
<dbReference type="InterPro" id="IPR001106">
    <property type="entry name" value="Aromatic_Lyase"/>
</dbReference>
<dbReference type="InterPro" id="IPR008948">
    <property type="entry name" value="L-Aspartase-like"/>
</dbReference>
<keyword evidence="1" id="KW-0456">Lyase</keyword>
<gene>
    <name evidence="2" type="ORF">GCM10009768_13450</name>
</gene>
<dbReference type="RefSeq" id="WP_344030842.1">
    <property type="nucleotide sequence ID" value="NZ_BAAAOB010000001.1"/>
</dbReference>
<dbReference type="Gene3D" id="1.20.200.10">
    <property type="entry name" value="Fumarase/aspartase (Central domain)"/>
    <property type="match status" value="1"/>
</dbReference>
<organism evidence="2 3">
    <name type="scientific">Leucobacter iarius</name>
    <dbReference type="NCBI Taxonomy" id="333963"/>
    <lineage>
        <taxon>Bacteria</taxon>
        <taxon>Bacillati</taxon>
        <taxon>Actinomycetota</taxon>
        <taxon>Actinomycetes</taxon>
        <taxon>Micrococcales</taxon>
        <taxon>Microbacteriaceae</taxon>
        <taxon>Leucobacter</taxon>
    </lineage>
</organism>
<reference evidence="3" key="1">
    <citation type="journal article" date="2019" name="Int. J. Syst. Evol. Microbiol.">
        <title>The Global Catalogue of Microorganisms (GCM) 10K type strain sequencing project: providing services to taxonomists for standard genome sequencing and annotation.</title>
        <authorList>
            <consortium name="The Broad Institute Genomics Platform"/>
            <consortium name="The Broad Institute Genome Sequencing Center for Infectious Disease"/>
            <person name="Wu L."/>
            <person name="Ma J."/>
        </authorList>
    </citation>
    <scope>NUCLEOTIDE SEQUENCE [LARGE SCALE GENOMIC DNA]</scope>
    <source>
        <strain evidence="3">JCM 14736</strain>
    </source>
</reference>
<keyword evidence="3" id="KW-1185">Reference proteome</keyword>
<dbReference type="SUPFAM" id="SSF48557">
    <property type="entry name" value="L-aspartase-like"/>
    <property type="match status" value="1"/>
</dbReference>
<dbReference type="EMBL" id="BAAAOB010000001">
    <property type="protein sequence ID" value="GAA1785873.1"/>
    <property type="molecule type" value="Genomic_DNA"/>
</dbReference>
<sequence length="467" mass="49608">MNDAQPLLLGDRPITIDDIGTFARGRGRIAYSSAGVRTIADAHETLLRLAAARPVYGLSTGVGARRSVPVERTRDSCLRLWRSHALQLGEEVDAARVRAMLLVRAHQITRGGSGVSPALAEALVRASEPGRLPRVRFGGALGTGDLGALASTALQLTGDGAYGGFAPSDGLPFMSSSALTLADAALTLDDLDRALDAATVLGAATARALGTTVEHFAAEAFAHRQPPVRRAASRLAPPASESGTRVQDPFSMRLLPQSLGALRLVWERCRDAVLQDVNGAHENPRVFIEEQRIAHTGNFYTVEIELAIGTMIRALAQDASLLLARLGLLMDPRYTGAAEFLGDGSADSTGAMMLEYAAADALAQIRDLASAHGGHGVHLSLGAEEHAPFTPQAVRRLDRAVRSYRTMLACFAIALRRLPGAFDGVVGLPSARGGLEDRDLSVELLDAVDALDRIRFEQPPQSTKESR</sequence>
<protein>
    <submittedName>
        <fullName evidence="2">Aromatic amino acid ammonia-lyase</fullName>
    </submittedName>
</protein>
<evidence type="ECO:0000256" key="1">
    <source>
        <dbReference type="ARBA" id="ARBA00023239"/>
    </source>
</evidence>
<proteinExistence type="predicted"/>
<dbReference type="Proteomes" id="UP001500851">
    <property type="component" value="Unassembled WGS sequence"/>
</dbReference>
<evidence type="ECO:0000313" key="2">
    <source>
        <dbReference type="EMBL" id="GAA1785873.1"/>
    </source>
</evidence>
<comment type="caution">
    <text evidence="2">The sequence shown here is derived from an EMBL/GenBank/DDBJ whole genome shotgun (WGS) entry which is preliminary data.</text>
</comment>
<evidence type="ECO:0000313" key="3">
    <source>
        <dbReference type="Proteomes" id="UP001500851"/>
    </source>
</evidence>
<dbReference type="Pfam" id="PF00221">
    <property type="entry name" value="Lyase_aromatic"/>
    <property type="match status" value="1"/>
</dbReference>
<accession>A0ABP4XN86</accession>
<name>A0ABP4XN86_9MICO</name>